<dbReference type="AlphaFoldDB" id="T2DMW5"/>
<evidence type="ECO:0000313" key="1">
    <source>
        <dbReference type="EMBL" id="AGV54142.1"/>
    </source>
</evidence>
<organism evidence="1 2">
    <name type="scientific">Alteromonas mediterranea (strain DSM 17117 / CIP 110805 / LMG 28347 / Deep ecotype)</name>
    <dbReference type="NCBI Taxonomy" id="1774373"/>
    <lineage>
        <taxon>Bacteria</taxon>
        <taxon>Pseudomonadati</taxon>
        <taxon>Pseudomonadota</taxon>
        <taxon>Gammaproteobacteria</taxon>
        <taxon>Alteromonadales</taxon>
        <taxon>Alteromonadaceae</taxon>
        <taxon>Alteromonas/Salinimonas group</taxon>
        <taxon>Alteromonas</taxon>
    </lineage>
</organism>
<reference evidence="1 2" key="1">
    <citation type="journal article" date="2008" name="ISME J.">
        <title>Comparative genomics of two ecotypes of the marine planktonic copiotroph Alteromonas macleodii suggests alternative lifestyles associated with different kinds of particulate organic matter.</title>
        <authorList>
            <person name="Ivars-Martinez E."/>
            <person name="Martin-Cuadrado A.B."/>
            <person name="D'Auria G."/>
            <person name="Mira A."/>
            <person name="Ferriera S."/>
            <person name="Johnson J."/>
            <person name="Friedman R."/>
            <person name="Rodriguez-Valera F."/>
        </authorList>
    </citation>
    <scope>NUCLEOTIDE SEQUENCE [LARGE SCALE GENOMIC DNA]</scope>
    <source>
        <strain evidence="2">DSM 17117 / CIP 110805 / LMG 28347 / Deep ecotype</strain>
    </source>
</reference>
<dbReference type="HOGENOM" id="CLU_3283851_0_0_6"/>
<name>T2DMW5_ALTMD</name>
<accession>T2DMW5</accession>
<proteinExistence type="predicted"/>
<evidence type="ECO:0000313" key="2">
    <source>
        <dbReference type="Proteomes" id="UP000001870"/>
    </source>
</evidence>
<reference evidence="1 2" key="2">
    <citation type="journal article" date="2015" name="Antonie Van Leeuwenhoek">
        <title>Ecophysiological diversity of a novel member of the genus Alteromonas, and description of Alteromonas mediterranea sp. nov.</title>
        <authorList>
            <person name="Ivanova E.P."/>
            <person name="Lopez-Perez M."/>
            <person name="Zabalos M."/>
            <person name="Nguyen S.H."/>
            <person name="Webb H.K."/>
            <person name="Ryan J."/>
            <person name="Lagutin K."/>
            <person name="Vyssotski M."/>
            <person name="Crawford R.J."/>
            <person name="Rodriguez-Valera F."/>
        </authorList>
    </citation>
    <scope>NUCLEOTIDE SEQUENCE [LARGE SCALE GENOMIC DNA]</scope>
    <source>
        <strain evidence="2">DSM 17117 / CIP 110805 / LMG 28347 / Deep ecotype</strain>
    </source>
</reference>
<gene>
    <name evidence="1" type="ORF">MADE_000001023680</name>
</gene>
<sequence length="40" mass="4821">MIDEFQNKKRAKKFKIKSENFQKEKKLNKGARGEKLNTYC</sequence>
<dbReference type="KEGG" id="amc:MADE_000001023680"/>
<dbReference type="EMBL" id="CP001103">
    <property type="protein sequence ID" value="AGV54142.1"/>
    <property type="molecule type" value="Genomic_DNA"/>
</dbReference>
<protein>
    <submittedName>
        <fullName evidence="1">Uncharacterized protein</fullName>
    </submittedName>
</protein>
<keyword evidence="2" id="KW-1185">Reference proteome</keyword>
<dbReference type="Proteomes" id="UP000001870">
    <property type="component" value="Chromosome"/>
</dbReference>